<feature type="transmembrane region" description="Helical" evidence="1">
    <location>
        <begin position="42"/>
        <end position="65"/>
    </location>
</feature>
<name>A0A284RFN7_ARMOS</name>
<protein>
    <submittedName>
        <fullName evidence="2">Uncharacterized protein</fullName>
    </submittedName>
</protein>
<reference evidence="3" key="1">
    <citation type="journal article" date="2017" name="Nat. Ecol. Evol.">
        <title>Genome expansion and lineage-specific genetic innovations in the forest pathogenic fungi Armillaria.</title>
        <authorList>
            <person name="Sipos G."/>
            <person name="Prasanna A.N."/>
            <person name="Walter M.C."/>
            <person name="O'Connor E."/>
            <person name="Balint B."/>
            <person name="Krizsan K."/>
            <person name="Kiss B."/>
            <person name="Hess J."/>
            <person name="Varga T."/>
            <person name="Slot J."/>
            <person name="Riley R."/>
            <person name="Boka B."/>
            <person name="Rigling D."/>
            <person name="Barry K."/>
            <person name="Lee J."/>
            <person name="Mihaltcheva S."/>
            <person name="LaButti K."/>
            <person name="Lipzen A."/>
            <person name="Waldron R."/>
            <person name="Moloney N.M."/>
            <person name="Sperisen C."/>
            <person name="Kredics L."/>
            <person name="Vagvoelgyi C."/>
            <person name="Patrignani A."/>
            <person name="Fitzpatrick D."/>
            <person name="Nagy I."/>
            <person name="Doyle S."/>
            <person name="Anderson J.B."/>
            <person name="Grigoriev I.V."/>
            <person name="Gueldener U."/>
            <person name="Muensterkoetter M."/>
            <person name="Nagy L.G."/>
        </authorList>
    </citation>
    <scope>NUCLEOTIDE SEQUENCE [LARGE SCALE GENOMIC DNA]</scope>
    <source>
        <strain evidence="3">C18/9</strain>
    </source>
</reference>
<dbReference type="AlphaFoldDB" id="A0A284RFN7"/>
<evidence type="ECO:0000313" key="3">
    <source>
        <dbReference type="Proteomes" id="UP000219338"/>
    </source>
</evidence>
<evidence type="ECO:0000313" key="2">
    <source>
        <dbReference type="EMBL" id="SJL07573.1"/>
    </source>
</evidence>
<proteinExistence type="predicted"/>
<keyword evidence="1" id="KW-1133">Transmembrane helix</keyword>
<organism evidence="2 3">
    <name type="scientific">Armillaria ostoyae</name>
    <name type="common">Armillaria root rot fungus</name>
    <dbReference type="NCBI Taxonomy" id="47428"/>
    <lineage>
        <taxon>Eukaryota</taxon>
        <taxon>Fungi</taxon>
        <taxon>Dikarya</taxon>
        <taxon>Basidiomycota</taxon>
        <taxon>Agaricomycotina</taxon>
        <taxon>Agaricomycetes</taxon>
        <taxon>Agaricomycetidae</taxon>
        <taxon>Agaricales</taxon>
        <taxon>Marasmiineae</taxon>
        <taxon>Physalacriaceae</taxon>
        <taxon>Armillaria</taxon>
    </lineage>
</organism>
<feature type="transmembrane region" description="Helical" evidence="1">
    <location>
        <begin position="77"/>
        <end position="101"/>
    </location>
</feature>
<evidence type="ECO:0000256" key="1">
    <source>
        <dbReference type="SAM" id="Phobius"/>
    </source>
</evidence>
<sequence>MFFTQFILVDFTFSITGNRLSCFGNDRHSEASYDSGLFATPVGTVMMISFGFDTLMMVLCIVHCLRTRSAQGPLGKAFLKQGVGAFVVISSLNFFTAMSYFGHVMSIPTQTCVYFLLQPIFVNRDNTSFDPRNVRYNSMPTASLVLLVYRPPSLITVYRILSLRRRVSPTESFELQEQSRFVAEALDRLNEHNSEASLCPWDPA</sequence>
<keyword evidence="1" id="KW-0472">Membrane</keyword>
<keyword evidence="1" id="KW-0812">Transmembrane</keyword>
<gene>
    <name evidence="2" type="ORF">ARMOST_10923</name>
</gene>
<dbReference type="EMBL" id="FUEG01000008">
    <property type="protein sequence ID" value="SJL07573.1"/>
    <property type="molecule type" value="Genomic_DNA"/>
</dbReference>
<dbReference type="Proteomes" id="UP000219338">
    <property type="component" value="Unassembled WGS sequence"/>
</dbReference>
<keyword evidence="3" id="KW-1185">Reference proteome</keyword>
<accession>A0A284RFN7</accession>
<dbReference type="OrthoDB" id="3251775at2759"/>